<reference evidence="5" key="1">
    <citation type="submission" date="2024-07" db="EMBL/GenBank/DDBJ databases">
        <title>Two chromosome-level genome assemblies of Korean endemic species Abeliophyllum distichum and Forsythia ovata (Oleaceae).</title>
        <authorList>
            <person name="Jang H."/>
        </authorList>
    </citation>
    <scope>NUCLEOTIDE SEQUENCE [LARGE SCALE GENOMIC DNA]</scope>
</reference>
<dbReference type="AlphaFoldDB" id="A0ABD1P9H6"/>
<keyword evidence="5" id="KW-1185">Reference proteome</keyword>
<evidence type="ECO:0000256" key="1">
    <source>
        <dbReference type="ARBA" id="ARBA00010884"/>
    </source>
</evidence>
<keyword evidence="2" id="KW-0812">Transmembrane</keyword>
<dbReference type="Gene3D" id="3.40.50.1820">
    <property type="entry name" value="alpha/beta hydrolase"/>
    <property type="match status" value="1"/>
</dbReference>
<feature type="transmembrane region" description="Helical" evidence="2">
    <location>
        <begin position="541"/>
        <end position="564"/>
    </location>
</feature>
<dbReference type="Proteomes" id="UP001604336">
    <property type="component" value="Unassembled WGS sequence"/>
</dbReference>
<dbReference type="InterPro" id="IPR050960">
    <property type="entry name" value="AB_hydrolase_4_sf"/>
</dbReference>
<keyword evidence="2" id="KW-1133">Transmembrane helix</keyword>
<protein>
    <submittedName>
        <fullName evidence="4">Alpha/beta-Hydrolases superfamily protein</fullName>
    </submittedName>
</protein>
<dbReference type="InterPro" id="IPR022742">
    <property type="entry name" value="Hydrolase_4"/>
</dbReference>
<evidence type="ECO:0000313" key="5">
    <source>
        <dbReference type="Proteomes" id="UP001604336"/>
    </source>
</evidence>
<dbReference type="EMBL" id="JBFOLK010000014">
    <property type="protein sequence ID" value="KAL2460531.1"/>
    <property type="molecule type" value="Genomic_DNA"/>
</dbReference>
<feature type="transmembrane region" description="Helical" evidence="2">
    <location>
        <begin position="20"/>
        <end position="46"/>
    </location>
</feature>
<dbReference type="FunFam" id="3.40.50.1820:FF:000071">
    <property type="entry name" value="Embryogenesis-associated protein EMB8"/>
    <property type="match status" value="1"/>
</dbReference>
<gene>
    <name evidence="4" type="ORF">Adt_43951</name>
</gene>
<feature type="domain" description="Serine aminopeptidase S33" evidence="3">
    <location>
        <begin position="160"/>
        <end position="270"/>
    </location>
</feature>
<keyword evidence="2" id="KW-0472">Membrane</keyword>
<evidence type="ECO:0000256" key="2">
    <source>
        <dbReference type="SAM" id="Phobius"/>
    </source>
</evidence>
<accession>A0ABD1P9H6</accession>
<sequence length="579" mass="64530">MTMDCVNSMELLAVDSPYELLFKAALLIPISHYLLGLLFVLLVFLYNFLEMHVLGDLVTVFKGQPVTLTYNSSSQVYHDVVSKCKIVHGRYLSTPWLCSPHLQTGFLHFFGRPPVVNYKRQLYITSDGGTIALDWLMNVDVKIPGTQLNDAAQNNGKEPIMIVVPGLTSDSDSSYVKHLVFKMAKSGWNVVVSNHRGLGGVSITSDCFYNAGWTEDVRKVIDHLHCQYPEAPLCAVGTSIGANILVKYLGEDGSNVPLIGAAAICSPWDLSICDRFINRRLVQKFYDKALTFGLKGYADLHHAVLSRLADWEGIKKSRSVRDFDNYATRIVGKYETVDTYYRRCSSSSFIGNVMVPLLCISTIDDPVCTSEAIPWDECRLNKNIVLATTHHGGHLGFFEGITAKSVWWVRAVDEFFGALQSSPLYHKKKEISVSSIDPPESLIDQAPYLNVEEDGMVTAVRSEPIADVGVQRKEDINQNKSEDVIPHAEEIDHSTRDKENEKIELIGSSDITGTIEQDAGGITVPVKKCLNQISRQNTKSLWLLAYIAIITTWPVVGSAVLVFLKKKFQNFFLGPSLRR</sequence>
<dbReference type="PANTHER" id="PTHR10794">
    <property type="entry name" value="ABHYDROLASE DOMAIN-CONTAINING PROTEIN"/>
    <property type="match status" value="1"/>
</dbReference>
<proteinExistence type="inferred from homology"/>
<evidence type="ECO:0000259" key="3">
    <source>
        <dbReference type="Pfam" id="PF12146"/>
    </source>
</evidence>
<organism evidence="4 5">
    <name type="scientific">Abeliophyllum distichum</name>
    <dbReference type="NCBI Taxonomy" id="126358"/>
    <lineage>
        <taxon>Eukaryota</taxon>
        <taxon>Viridiplantae</taxon>
        <taxon>Streptophyta</taxon>
        <taxon>Embryophyta</taxon>
        <taxon>Tracheophyta</taxon>
        <taxon>Spermatophyta</taxon>
        <taxon>Magnoliopsida</taxon>
        <taxon>eudicotyledons</taxon>
        <taxon>Gunneridae</taxon>
        <taxon>Pentapetalae</taxon>
        <taxon>asterids</taxon>
        <taxon>lamiids</taxon>
        <taxon>Lamiales</taxon>
        <taxon>Oleaceae</taxon>
        <taxon>Forsythieae</taxon>
        <taxon>Abeliophyllum</taxon>
    </lineage>
</organism>
<comment type="similarity">
    <text evidence="1">Belongs to the AB hydrolase superfamily. AB hydrolase 4 family.</text>
</comment>
<comment type="caution">
    <text evidence="4">The sequence shown here is derived from an EMBL/GenBank/DDBJ whole genome shotgun (WGS) entry which is preliminary data.</text>
</comment>
<dbReference type="InterPro" id="IPR029058">
    <property type="entry name" value="AB_hydrolase_fold"/>
</dbReference>
<evidence type="ECO:0000313" key="4">
    <source>
        <dbReference type="EMBL" id="KAL2460531.1"/>
    </source>
</evidence>
<dbReference type="Pfam" id="PF12146">
    <property type="entry name" value="Hydrolase_4"/>
    <property type="match status" value="1"/>
</dbReference>
<dbReference type="PANTHER" id="PTHR10794:SF63">
    <property type="entry name" value="ALPHA_BETA HYDROLASE 1, ISOFORM A"/>
    <property type="match status" value="1"/>
</dbReference>
<dbReference type="SUPFAM" id="SSF53474">
    <property type="entry name" value="alpha/beta-Hydrolases"/>
    <property type="match status" value="1"/>
</dbReference>
<name>A0ABD1P9H6_9LAMI</name>